<evidence type="ECO:0000313" key="2">
    <source>
        <dbReference type="EMBL" id="TLD71996.1"/>
    </source>
</evidence>
<dbReference type="RefSeq" id="WP_138085000.1">
    <property type="nucleotide sequence ID" value="NZ_VAUV01000003.1"/>
</dbReference>
<proteinExistence type="predicted"/>
<keyword evidence="1" id="KW-0472">Membrane</keyword>
<accession>A0A5R8KI49</accession>
<gene>
    <name evidence="2" type="ORF">FEM03_04535</name>
</gene>
<keyword evidence="1" id="KW-0812">Transmembrane</keyword>
<feature type="transmembrane region" description="Helical" evidence="1">
    <location>
        <begin position="12"/>
        <end position="37"/>
    </location>
</feature>
<evidence type="ECO:0000313" key="3">
    <source>
        <dbReference type="Proteomes" id="UP000306196"/>
    </source>
</evidence>
<comment type="caution">
    <text evidence="2">The sequence shown here is derived from an EMBL/GenBank/DDBJ whole genome shotgun (WGS) entry which is preliminary data.</text>
</comment>
<keyword evidence="3" id="KW-1185">Reference proteome</keyword>
<evidence type="ECO:0008006" key="4">
    <source>
        <dbReference type="Google" id="ProtNLM"/>
    </source>
</evidence>
<name>A0A5R8KI49_9BACT</name>
<dbReference type="AlphaFoldDB" id="A0A5R8KI49"/>
<feature type="transmembrane region" description="Helical" evidence="1">
    <location>
        <begin position="112"/>
        <end position="132"/>
    </location>
</feature>
<protein>
    <recommendedName>
        <fullName evidence="4">DUF3592 domain-containing protein</fullName>
    </recommendedName>
</protein>
<evidence type="ECO:0000256" key="1">
    <source>
        <dbReference type="SAM" id="Phobius"/>
    </source>
</evidence>
<sequence length="157" mass="17730">MSYTFCKEMNSSLIWPLVAFTGGSFLLFCGVSTLFWWQKRSRWEQCVGVIKDVKSRNDAEGILMHYPIIAGTHRSEDFQFTGEGSSCGYEVGSRIPVSYDPESSRYFDCHPISILLAIVAPTILGIALYVVAWKLYQNNKEAEQVASWQSLPAALFR</sequence>
<keyword evidence="1" id="KW-1133">Transmembrane helix</keyword>
<dbReference type="EMBL" id="VAUV01000003">
    <property type="protein sequence ID" value="TLD71996.1"/>
    <property type="molecule type" value="Genomic_DNA"/>
</dbReference>
<organism evidence="2 3">
    <name type="scientific">Phragmitibacter flavus</name>
    <dbReference type="NCBI Taxonomy" id="2576071"/>
    <lineage>
        <taxon>Bacteria</taxon>
        <taxon>Pseudomonadati</taxon>
        <taxon>Verrucomicrobiota</taxon>
        <taxon>Verrucomicrobiia</taxon>
        <taxon>Verrucomicrobiales</taxon>
        <taxon>Verrucomicrobiaceae</taxon>
        <taxon>Phragmitibacter</taxon>
    </lineage>
</organism>
<dbReference type="Proteomes" id="UP000306196">
    <property type="component" value="Unassembled WGS sequence"/>
</dbReference>
<reference evidence="2 3" key="1">
    <citation type="submission" date="2019-05" db="EMBL/GenBank/DDBJ databases">
        <title>Verrucobacter flavum gen. nov., sp. nov. a new member of the family Verrucomicrobiaceae.</title>
        <authorList>
            <person name="Szuroczki S."/>
            <person name="Abbaszade G."/>
            <person name="Szabo A."/>
            <person name="Felfoldi T."/>
            <person name="Schumann P."/>
            <person name="Boka K."/>
            <person name="Keki Z."/>
            <person name="Toumi M."/>
            <person name="Toth E."/>
        </authorList>
    </citation>
    <scope>NUCLEOTIDE SEQUENCE [LARGE SCALE GENOMIC DNA]</scope>
    <source>
        <strain evidence="2 3">MG-N-17</strain>
    </source>
</reference>